<evidence type="ECO:0008006" key="6">
    <source>
        <dbReference type="Google" id="ProtNLM"/>
    </source>
</evidence>
<sequence length="606" mass="69032">MGQTRYSGGLKTLQYFVLWGTVVQWHCDSFVLAANDDNQRPENWYKKYEHYPPYCSIPKEMETRAVPPLPEVSRSVYGETRIQHVSAIIRHGARTPWSSNENCFPKFPVDITDTEWNCKLTTIMTPPSSLTIGEEEGLGDDSKGLDNSFFLFEKFYDALPYLKDGLSNELNGTCQVGQLLLKGYEQELKNGAILRDAYTYTYDTMDHDERMRLIELSFHEFSAWDPNHLRFRADADQRTIMSGQVLLRGLLENEAEAYFRDTGEYPTIPLHIADRERDIMGPSAKVCPRLDEIANRARQSDEYQTFNNSKESLEVNYFLDNTLGRMDDNKILDCLMITMCNDRDLPDVINDYGKPDSWFERIGALDIEEYNRVMKYNNSEHSRLAMGPLWAEMKDIWELFLRRDKRGKNPSGEDGTVPPRLALYSGHDTTIMPLLASISPDLWNDTEWAPYASMLLFEIHEFIDSWNTTLFESRYAFRMIYNGKVLTGQVPGCHADLELCDLQTLMQIIQPFATRATDCTSGAKQKAGYMSSVAVVNTKRGIMMFFSLILLGAIVGAIAAYVLVTGSLCGKRILSYTPIEDSTSARFGLRDAPSFSGPVGFQDEPH</sequence>
<dbReference type="PANTHER" id="PTHR11567">
    <property type="entry name" value="ACID PHOSPHATASE-RELATED"/>
    <property type="match status" value="1"/>
</dbReference>
<dbReference type="InterPro" id="IPR033379">
    <property type="entry name" value="Acid_Pase_AS"/>
</dbReference>
<keyword evidence="2" id="KW-0378">Hydrolase</keyword>
<dbReference type="Gene3D" id="3.40.50.1240">
    <property type="entry name" value="Phosphoglycerate mutase-like"/>
    <property type="match status" value="1"/>
</dbReference>
<name>A0AAD2CQG7_9STRA</name>
<evidence type="ECO:0000256" key="3">
    <source>
        <dbReference type="SAM" id="Phobius"/>
    </source>
</evidence>
<protein>
    <recommendedName>
        <fullName evidence="6">Acid phosphatase</fullName>
    </recommendedName>
</protein>
<evidence type="ECO:0000256" key="2">
    <source>
        <dbReference type="ARBA" id="ARBA00022801"/>
    </source>
</evidence>
<keyword evidence="3" id="KW-0812">Transmembrane</keyword>
<dbReference type="AlphaFoldDB" id="A0AAD2CQG7"/>
<dbReference type="PROSITE" id="PS00616">
    <property type="entry name" value="HIS_ACID_PHOSPHAT_1"/>
    <property type="match status" value="1"/>
</dbReference>
<feature type="transmembrane region" description="Helical" evidence="3">
    <location>
        <begin position="542"/>
        <end position="564"/>
    </location>
</feature>
<dbReference type="PANTHER" id="PTHR11567:SF110">
    <property type="entry name" value="2-PHOSPHOXYLOSE PHOSPHATASE 1"/>
    <property type="match status" value="1"/>
</dbReference>
<keyword evidence="5" id="KW-1185">Reference proteome</keyword>
<evidence type="ECO:0000313" key="4">
    <source>
        <dbReference type="EMBL" id="CAJ1942656.1"/>
    </source>
</evidence>
<dbReference type="Pfam" id="PF00328">
    <property type="entry name" value="His_Phos_2"/>
    <property type="match status" value="1"/>
</dbReference>
<dbReference type="EMBL" id="CAKOGP040001112">
    <property type="protein sequence ID" value="CAJ1942656.1"/>
    <property type="molecule type" value="Genomic_DNA"/>
</dbReference>
<accession>A0AAD2CQG7</accession>
<dbReference type="InterPro" id="IPR050645">
    <property type="entry name" value="Histidine_acid_phosphatase"/>
</dbReference>
<evidence type="ECO:0000256" key="1">
    <source>
        <dbReference type="ARBA" id="ARBA00005375"/>
    </source>
</evidence>
<dbReference type="SUPFAM" id="SSF53254">
    <property type="entry name" value="Phosphoglycerate mutase-like"/>
    <property type="match status" value="1"/>
</dbReference>
<dbReference type="GO" id="GO:0016791">
    <property type="term" value="F:phosphatase activity"/>
    <property type="evidence" value="ECO:0007669"/>
    <property type="project" value="TreeGrafter"/>
</dbReference>
<organism evidence="4 5">
    <name type="scientific">Cylindrotheca closterium</name>
    <dbReference type="NCBI Taxonomy" id="2856"/>
    <lineage>
        <taxon>Eukaryota</taxon>
        <taxon>Sar</taxon>
        <taxon>Stramenopiles</taxon>
        <taxon>Ochrophyta</taxon>
        <taxon>Bacillariophyta</taxon>
        <taxon>Bacillariophyceae</taxon>
        <taxon>Bacillariophycidae</taxon>
        <taxon>Bacillariales</taxon>
        <taxon>Bacillariaceae</taxon>
        <taxon>Cylindrotheca</taxon>
    </lineage>
</organism>
<dbReference type="Proteomes" id="UP001295423">
    <property type="component" value="Unassembled WGS sequence"/>
</dbReference>
<dbReference type="InterPro" id="IPR029033">
    <property type="entry name" value="His_PPase_superfam"/>
</dbReference>
<proteinExistence type="inferred from homology"/>
<keyword evidence="3" id="KW-1133">Transmembrane helix</keyword>
<dbReference type="InterPro" id="IPR000560">
    <property type="entry name" value="His_Pase_clade-2"/>
</dbReference>
<evidence type="ECO:0000313" key="5">
    <source>
        <dbReference type="Proteomes" id="UP001295423"/>
    </source>
</evidence>
<comment type="similarity">
    <text evidence="1">Belongs to the histidine acid phosphatase family.</text>
</comment>
<dbReference type="CDD" id="cd07061">
    <property type="entry name" value="HP_HAP_like"/>
    <property type="match status" value="1"/>
</dbReference>
<keyword evidence="3" id="KW-0472">Membrane</keyword>
<dbReference type="PROSITE" id="PS00778">
    <property type="entry name" value="HIS_ACID_PHOSPHAT_2"/>
    <property type="match status" value="1"/>
</dbReference>
<comment type="caution">
    <text evidence="4">The sequence shown here is derived from an EMBL/GenBank/DDBJ whole genome shotgun (WGS) entry which is preliminary data.</text>
</comment>
<reference evidence="4" key="1">
    <citation type="submission" date="2023-08" db="EMBL/GenBank/DDBJ databases">
        <authorList>
            <person name="Audoor S."/>
            <person name="Bilcke G."/>
        </authorList>
    </citation>
    <scope>NUCLEOTIDE SEQUENCE</scope>
</reference>
<gene>
    <name evidence="4" type="ORF">CYCCA115_LOCUS8056</name>
</gene>